<dbReference type="SUPFAM" id="SSF46689">
    <property type="entry name" value="Homeodomain-like"/>
    <property type="match status" value="1"/>
</dbReference>
<evidence type="ECO:0000313" key="9">
    <source>
        <dbReference type="EMBL" id="GFG39821.1"/>
    </source>
</evidence>
<evidence type="ECO:0000256" key="1">
    <source>
        <dbReference type="ARBA" id="ARBA00004123"/>
    </source>
</evidence>
<sequence length="121" mass="13851">MALVDKDGKKKHTRPTFSGQQIFALEKTFEQTKYLAGPERAKLAYALGMTESQVKVWFQNRRTKWRKKHAAEMATAKRKQEEAEGLADGDGSDRDDDDLGVRGNAAKRLRRELQDEELARQ</sequence>
<dbReference type="GO" id="GO:0005634">
    <property type="term" value="C:nucleus"/>
    <property type="evidence" value="ECO:0007669"/>
    <property type="project" value="UniProtKB-SubCell"/>
</dbReference>
<dbReference type="PROSITE" id="PS50071">
    <property type="entry name" value="HOMEOBOX_2"/>
    <property type="match status" value="1"/>
</dbReference>
<dbReference type="PANTHER" id="PTHR24340">
    <property type="entry name" value="HOMEOBOX PROTEIN NKX"/>
    <property type="match status" value="1"/>
</dbReference>
<keyword evidence="10" id="KW-1185">Reference proteome</keyword>
<keyword evidence="3 5" id="KW-0371">Homeobox</keyword>
<feature type="compositionally biased region" description="Basic and acidic residues" evidence="7">
    <location>
        <begin position="111"/>
        <end position="121"/>
    </location>
</feature>
<dbReference type="AlphaFoldDB" id="A0A6L2Q4L0"/>
<dbReference type="InterPro" id="IPR017970">
    <property type="entry name" value="Homeobox_CS"/>
</dbReference>
<evidence type="ECO:0000256" key="5">
    <source>
        <dbReference type="PROSITE-ProRule" id="PRU00108"/>
    </source>
</evidence>
<dbReference type="GO" id="GO:0030154">
    <property type="term" value="P:cell differentiation"/>
    <property type="evidence" value="ECO:0007669"/>
    <property type="project" value="TreeGrafter"/>
</dbReference>
<dbReference type="InterPro" id="IPR000047">
    <property type="entry name" value="HTH_motif"/>
</dbReference>
<keyword evidence="4 5" id="KW-0539">Nucleus</keyword>
<comment type="subcellular location">
    <subcellularLocation>
        <location evidence="1 5 6">Nucleus</location>
    </subcellularLocation>
</comment>
<dbReference type="PRINTS" id="PR00031">
    <property type="entry name" value="HTHREPRESSR"/>
</dbReference>
<dbReference type="FunFam" id="1.10.10.60:FF:000067">
    <property type="entry name" value="NK6 homeobox 1"/>
    <property type="match status" value="1"/>
</dbReference>
<dbReference type="GO" id="GO:0000981">
    <property type="term" value="F:DNA-binding transcription factor activity, RNA polymerase II-specific"/>
    <property type="evidence" value="ECO:0007669"/>
    <property type="project" value="InterPro"/>
</dbReference>
<dbReference type="PROSITE" id="PS00027">
    <property type="entry name" value="HOMEOBOX_1"/>
    <property type="match status" value="1"/>
</dbReference>
<evidence type="ECO:0000256" key="6">
    <source>
        <dbReference type="RuleBase" id="RU000682"/>
    </source>
</evidence>
<dbReference type="GO" id="GO:0000978">
    <property type="term" value="F:RNA polymerase II cis-regulatory region sequence-specific DNA binding"/>
    <property type="evidence" value="ECO:0007669"/>
    <property type="project" value="TreeGrafter"/>
</dbReference>
<evidence type="ECO:0000256" key="7">
    <source>
        <dbReference type="SAM" id="MobiDB-lite"/>
    </source>
</evidence>
<keyword evidence="2 5" id="KW-0238">DNA-binding</keyword>
<gene>
    <name evidence="9" type="ORF">Cfor_08801</name>
</gene>
<dbReference type="InterPro" id="IPR020479">
    <property type="entry name" value="HD_metazoa"/>
</dbReference>
<dbReference type="Gene3D" id="1.10.10.60">
    <property type="entry name" value="Homeodomain-like"/>
    <property type="match status" value="1"/>
</dbReference>
<evidence type="ECO:0000256" key="4">
    <source>
        <dbReference type="ARBA" id="ARBA00023242"/>
    </source>
</evidence>
<dbReference type="InterPro" id="IPR009057">
    <property type="entry name" value="Homeodomain-like_sf"/>
</dbReference>
<feature type="DNA-binding region" description="Homeobox" evidence="5">
    <location>
        <begin position="10"/>
        <end position="69"/>
    </location>
</feature>
<dbReference type="OrthoDB" id="6159439at2759"/>
<evidence type="ECO:0000256" key="2">
    <source>
        <dbReference type="ARBA" id="ARBA00023125"/>
    </source>
</evidence>
<accession>A0A6L2Q4L0</accession>
<dbReference type="CDD" id="cd00086">
    <property type="entry name" value="homeodomain"/>
    <property type="match status" value="1"/>
</dbReference>
<name>A0A6L2Q4L0_COPFO</name>
<evidence type="ECO:0000256" key="3">
    <source>
        <dbReference type="ARBA" id="ARBA00023155"/>
    </source>
</evidence>
<dbReference type="PRINTS" id="PR00024">
    <property type="entry name" value="HOMEOBOX"/>
</dbReference>
<dbReference type="Proteomes" id="UP000502823">
    <property type="component" value="Unassembled WGS sequence"/>
</dbReference>
<feature type="domain" description="Homeobox" evidence="8">
    <location>
        <begin position="8"/>
        <end position="68"/>
    </location>
</feature>
<organism evidence="9 10">
    <name type="scientific">Coptotermes formosanus</name>
    <name type="common">Formosan subterranean termite</name>
    <dbReference type="NCBI Taxonomy" id="36987"/>
    <lineage>
        <taxon>Eukaryota</taxon>
        <taxon>Metazoa</taxon>
        <taxon>Ecdysozoa</taxon>
        <taxon>Arthropoda</taxon>
        <taxon>Hexapoda</taxon>
        <taxon>Insecta</taxon>
        <taxon>Pterygota</taxon>
        <taxon>Neoptera</taxon>
        <taxon>Polyneoptera</taxon>
        <taxon>Dictyoptera</taxon>
        <taxon>Blattodea</taxon>
        <taxon>Blattoidea</taxon>
        <taxon>Termitoidae</taxon>
        <taxon>Rhinotermitidae</taxon>
        <taxon>Coptotermes</taxon>
    </lineage>
</organism>
<protein>
    <recommendedName>
        <fullName evidence="8">Homeobox domain-containing protein</fullName>
    </recommendedName>
</protein>
<reference evidence="10" key="1">
    <citation type="submission" date="2020-01" db="EMBL/GenBank/DDBJ databases">
        <title>Draft genome sequence of the Termite Coptotermes fromosanus.</title>
        <authorList>
            <person name="Itakura S."/>
            <person name="Yosikawa Y."/>
            <person name="Umezawa K."/>
        </authorList>
    </citation>
    <scope>NUCLEOTIDE SEQUENCE [LARGE SCALE GENOMIC DNA]</scope>
</reference>
<comment type="caution">
    <text evidence="9">The sequence shown here is derived from an EMBL/GenBank/DDBJ whole genome shotgun (WGS) entry which is preliminary data.</text>
</comment>
<dbReference type="InParanoid" id="A0A6L2Q4L0"/>
<dbReference type="PANTHER" id="PTHR24340:SF35">
    <property type="entry name" value="HGTX, ISOFORM C"/>
    <property type="match status" value="1"/>
</dbReference>
<dbReference type="InterPro" id="IPR050394">
    <property type="entry name" value="Homeobox_NK-like"/>
</dbReference>
<dbReference type="SMART" id="SM00389">
    <property type="entry name" value="HOX"/>
    <property type="match status" value="1"/>
</dbReference>
<feature type="region of interest" description="Disordered" evidence="7">
    <location>
        <begin position="68"/>
        <end position="121"/>
    </location>
</feature>
<evidence type="ECO:0000313" key="10">
    <source>
        <dbReference type="Proteomes" id="UP000502823"/>
    </source>
</evidence>
<proteinExistence type="predicted"/>
<dbReference type="Pfam" id="PF00046">
    <property type="entry name" value="Homeodomain"/>
    <property type="match status" value="1"/>
</dbReference>
<dbReference type="InterPro" id="IPR001356">
    <property type="entry name" value="HD"/>
</dbReference>
<dbReference type="EMBL" id="BLKM01001253">
    <property type="protein sequence ID" value="GFG39821.1"/>
    <property type="molecule type" value="Genomic_DNA"/>
</dbReference>
<evidence type="ECO:0000259" key="8">
    <source>
        <dbReference type="PROSITE" id="PS50071"/>
    </source>
</evidence>